<dbReference type="Proteomes" id="UP000558488">
    <property type="component" value="Unassembled WGS sequence"/>
</dbReference>
<evidence type="ECO:0000313" key="2">
    <source>
        <dbReference type="Proteomes" id="UP000558488"/>
    </source>
</evidence>
<protein>
    <submittedName>
        <fullName evidence="1">Uncharacterized protein</fullName>
    </submittedName>
</protein>
<reference evidence="1 2" key="1">
    <citation type="journal article" date="2020" name="Nature">
        <title>Six reference-quality genomes reveal evolution of bat adaptations.</title>
        <authorList>
            <person name="Jebb D."/>
            <person name="Huang Z."/>
            <person name="Pippel M."/>
            <person name="Hughes G.M."/>
            <person name="Lavrichenko K."/>
            <person name="Devanna P."/>
            <person name="Winkler S."/>
            <person name="Jermiin L.S."/>
            <person name="Skirmuntt E.C."/>
            <person name="Katzourakis A."/>
            <person name="Burkitt-Gray L."/>
            <person name="Ray D.A."/>
            <person name="Sullivan K.A.M."/>
            <person name="Roscito J.G."/>
            <person name="Kirilenko B.M."/>
            <person name="Davalos L.M."/>
            <person name="Corthals A.P."/>
            <person name="Power M.L."/>
            <person name="Jones G."/>
            <person name="Ransome R.D."/>
            <person name="Dechmann D.K.N."/>
            <person name="Locatelli A.G."/>
            <person name="Puechmaille S.J."/>
            <person name="Fedrigo O."/>
            <person name="Jarvis E.D."/>
            <person name="Hiller M."/>
            <person name="Vernes S.C."/>
            <person name="Myers E.W."/>
            <person name="Teeling E.C."/>
        </authorList>
    </citation>
    <scope>NUCLEOTIDE SEQUENCE [LARGE SCALE GENOMIC DNA]</scope>
    <source>
        <strain evidence="1">MPipKuh1</strain>
        <tissue evidence="1">Flight muscle</tissue>
    </source>
</reference>
<dbReference type="EMBL" id="JACAGB010000006">
    <property type="protein sequence ID" value="KAF6358476.1"/>
    <property type="molecule type" value="Genomic_DNA"/>
</dbReference>
<name>A0A7J7YA14_PIPKU</name>
<comment type="caution">
    <text evidence="1">The sequence shown here is derived from an EMBL/GenBank/DDBJ whole genome shotgun (WGS) entry which is preliminary data.</text>
</comment>
<gene>
    <name evidence="1" type="ORF">mPipKuh1_010303</name>
</gene>
<dbReference type="AlphaFoldDB" id="A0A7J7YA14"/>
<keyword evidence="2" id="KW-1185">Reference proteome</keyword>
<evidence type="ECO:0000313" key="1">
    <source>
        <dbReference type="EMBL" id="KAF6358476.1"/>
    </source>
</evidence>
<sequence length="145" mass="16188">MGWRTGVNELEKEKIAQLAWLSGWTWTYESKVHGFIPGHGTCLGNRLDSQCAVCRRQPLNGSLSSLMFLSLPLPSFLKSMEIYFSKNLRKLASGPRPLCQNSGCKQLSNSLAAVHWDRTWGPVPKWHLPSPRVPVALTLTIGEIT</sequence>
<proteinExistence type="predicted"/>
<accession>A0A7J7YA14</accession>
<organism evidence="1 2">
    <name type="scientific">Pipistrellus kuhlii</name>
    <name type="common">Kuhl's pipistrelle</name>
    <dbReference type="NCBI Taxonomy" id="59472"/>
    <lineage>
        <taxon>Eukaryota</taxon>
        <taxon>Metazoa</taxon>
        <taxon>Chordata</taxon>
        <taxon>Craniata</taxon>
        <taxon>Vertebrata</taxon>
        <taxon>Euteleostomi</taxon>
        <taxon>Mammalia</taxon>
        <taxon>Eutheria</taxon>
        <taxon>Laurasiatheria</taxon>
        <taxon>Chiroptera</taxon>
        <taxon>Yangochiroptera</taxon>
        <taxon>Vespertilionidae</taxon>
        <taxon>Pipistrellus</taxon>
    </lineage>
</organism>